<evidence type="ECO:0008006" key="3">
    <source>
        <dbReference type="Google" id="ProtNLM"/>
    </source>
</evidence>
<keyword evidence="2" id="KW-1185">Reference proteome</keyword>
<protein>
    <recommendedName>
        <fullName evidence="3">CBM-cenC domain-containing protein</fullName>
    </recommendedName>
</protein>
<evidence type="ECO:0000313" key="1">
    <source>
        <dbReference type="EMBL" id="KOY13738.1"/>
    </source>
</evidence>
<name>A0A0M9BJU0_9BACL</name>
<dbReference type="EMBL" id="LITU01000078">
    <property type="protein sequence ID" value="KOY13738.1"/>
    <property type="molecule type" value="Genomic_DNA"/>
</dbReference>
<dbReference type="AlphaFoldDB" id="A0A0M9BJU0"/>
<gene>
    <name evidence="1" type="ORF">AMS66_25345</name>
</gene>
<dbReference type="Proteomes" id="UP000037688">
    <property type="component" value="Unassembled WGS sequence"/>
</dbReference>
<dbReference type="PATRIC" id="fig|1705561.3.peg.5315"/>
<dbReference type="Gene3D" id="2.60.120.260">
    <property type="entry name" value="Galactose-binding domain-like"/>
    <property type="match status" value="1"/>
</dbReference>
<sequence>MAATEKALNDVRKGAISKNRPSNLLPNSSAELGLHGWANFGGVPFLTSNMFVPEGDAFYVYQSTPTNVVADLRSVDVPLINGFTYTLSAEFLNQLTSPIGSYIVIQVLNNGEVIAQTGATEMGKWHRNSVTFKAPASLSPYTIRLYIAPSIPSGTKAIRRIMLTRGDDATSWNQDANDQLLIRSIEQSKLWGAL</sequence>
<organism evidence="1 2">
    <name type="scientific">Paenibacillus xylanivorans</name>
    <dbReference type="NCBI Taxonomy" id="1705561"/>
    <lineage>
        <taxon>Bacteria</taxon>
        <taxon>Bacillati</taxon>
        <taxon>Bacillota</taxon>
        <taxon>Bacilli</taxon>
        <taxon>Bacillales</taxon>
        <taxon>Paenibacillaceae</taxon>
        <taxon>Paenibacillus</taxon>
    </lineage>
</organism>
<accession>A0A0M9BJU0</accession>
<proteinExistence type="predicted"/>
<evidence type="ECO:0000313" key="2">
    <source>
        <dbReference type="Proteomes" id="UP000037688"/>
    </source>
</evidence>
<comment type="caution">
    <text evidence="1">The sequence shown here is derived from an EMBL/GenBank/DDBJ whole genome shotgun (WGS) entry which is preliminary data.</text>
</comment>
<reference evidence="1 2" key="1">
    <citation type="submission" date="2015-08" db="EMBL/GenBank/DDBJ databases">
        <title>Draft genome sequence of cellulolytic and xylanolytic Paenibacillus sp. A59, isolated from a decaying forest soil from Patagonia, Argentina.</title>
        <authorList>
            <person name="Ghio S."/>
            <person name="Caceres A.M."/>
            <person name="Talia P."/>
            <person name="Grasso D."/>
            <person name="Campos E."/>
        </authorList>
    </citation>
    <scope>NUCLEOTIDE SEQUENCE [LARGE SCALE GENOMIC DNA]</scope>
    <source>
        <strain evidence="1 2">A59</strain>
    </source>
</reference>